<feature type="compositionally biased region" description="Polar residues" evidence="1">
    <location>
        <begin position="223"/>
        <end position="232"/>
    </location>
</feature>
<dbReference type="EMBL" id="CADIKW010000012">
    <property type="protein sequence ID" value="CAB3903814.1"/>
    <property type="molecule type" value="Genomic_DNA"/>
</dbReference>
<gene>
    <name evidence="2" type="ORF">LMG26841_04617</name>
</gene>
<dbReference type="Proteomes" id="UP000494272">
    <property type="component" value="Unassembled WGS sequence"/>
</dbReference>
<evidence type="ECO:0000256" key="1">
    <source>
        <dbReference type="SAM" id="MobiDB-lite"/>
    </source>
</evidence>
<evidence type="ECO:0000313" key="2">
    <source>
        <dbReference type="EMBL" id="CAB3903814.1"/>
    </source>
</evidence>
<dbReference type="AlphaFoldDB" id="A0A6S7EAC6"/>
<organism evidence="2 3">
    <name type="scientific">Achromobacter dolens</name>
    <dbReference type="NCBI Taxonomy" id="1287738"/>
    <lineage>
        <taxon>Bacteria</taxon>
        <taxon>Pseudomonadati</taxon>
        <taxon>Pseudomonadota</taxon>
        <taxon>Betaproteobacteria</taxon>
        <taxon>Burkholderiales</taxon>
        <taxon>Alcaligenaceae</taxon>
        <taxon>Achromobacter</taxon>
    </lineage>
</organism>
<protein>
    <submittedName>
        <fullName evidence="2">Uncharacterized protein</fullName>
    </submittedName>
</protein>
<proteinExistence type="predicted"/>
<sequence>MLSLSGGLWCSFGRPWRRRPAGRGATIAVRSVRSGLPRCQPRTPSASYGFPRAHLHAPRPTGRRRHGLQRDHVTGAGANRVLGVLAADRVGTEDWAGPPKPAARAAFFGIWGEVGRDAEESERQRRRYYVWKNPGCIGCCLPWKGSGMHRALSSVEGSAMHRAFSSRGRIRDASPDIFPVSRSSPVSGVRQARHAQATLHHAPPLSSPVWTAPQTSNPPPARSANTPSQDTA</sequence>
<name>A0A6S7EAC6_9BURK</name>
<feature type="region of interest" description="Disordered" evidence="1">
    <location>
        <begin position="34"/>
        <end position="67"/>
    </location>
</feature>
<feature type="compositionally biased region" description="Basic residues" evidence="1">
    <location>
        <begin position="53"/>
        <end position="67"/>
    </location>
</feature>
<feature type="compositionally biased region" description="Low complexity" evidence="1">
    <location>
        <begin position="179"/>
        <end position="190"/>
    </location>
</feature>
<keyword evidence="3" id="KW-1185">Reference proteome</keyword>
<feature type="region of interest" description="Disordered" evidence="1">
    <location>
        <begin position="174"/>
        <end position="232"/>
    </location>
</feature>
<reference evidence="2 3" key="1">
    <citation type="submission" date="2020-04" db="EMBL/GenBank/DDBJ databases">
        <authorList>
            <person name="De Canck E."/>
        </authorList>
    </citation>
    <scope>NUCLEOTIDE SEQUENCE [LARGE SCALE GENOMIC DNA]</scope>
    <source>
        <strain evidence="2 3">LMG 26841</strain>
    </source>
</reference>
<evidence type="ECO:0000313" key="3">
    <source>
        <dbReference type="Proteomes" id="UP000494272"/>
    </source>
</evidence>
<accession>A0A6S7EAC6</accession>